<feature type="transmembrane region" description="Helical" evidence="2">
    <location>
        <begin position="172"/>
        <end position="192"/>
    </location>
</feature>
<dbReference type="STRING" id="48709.A0A1D2N2K3"/>
<dbReference type="InterPro" id="IPR003864">
    <property type="entry name" value="CSC1/OSCA1-like_7TM"/>
</dbReference>
<dbReference type="OrthoDB" id="1689567at2759"/>
<dbReference type="Pfam" id="PF14703">
    <property type="entry name" value="PHM7_cyt"/>
    <property type="match status" value="1"/>
</dbReference>
<dbReference type="GO" id="GO:0005886">
    <property type="term" value="C:plasma membrane"/>
    <property type="evidence" value="ECO:0007669"/>
    <property type="project" value="TreeGrafter"/>
</dbReference>
<feature type="transmembrane region" description="Helical" evidence="2">
    <location>
        <begin position="212"/>
        <end position="239"/>
    </location>
</feature>
<feature type="domain" description="CSC1/OSCA1-like cytosolic" evidence="4">
    <location>
        <begin position="4"/>
        <end position="159"/>
    </location>
</feature>
<evidence type="ECO:0000313" key="6">
    <source>
        <dbReference type="Proteomes" id="UP000094527"/>
    </source>
</evidence>
<feature type="transmembrane region" description="Helical" evidence="2">
    <location>
        <begin position="360"/>
        <end position="389"/>
    </location>
</feature>
<evidence type="ECO:0000259" key="3">
    <source>
        <dbReference type="Pfam" id="PF02714"/>
    </source>
</evidence>
<dbReference type="Pfam" id="PF02714">
    <property type="entry name" value="RSN1_7TM"/>
    <property type="match status" value="1"/>
</dbReference>
<keyword evidence="2" id="KW-0812">Transmembrane</keyword>
<feature type="compositionally biased region" description="Basic and acidic residues" evidence="1">
    <location>
        <begin position="582"/>
        <end position="592"/>
    </location>
</feature>
<dbReference type="OMA" id="RNNALTH"/>
<reference evidence="5 6" key="1">
    <citation type="journal article" date="2016" name="Genome Biol. Evol.">
        <title>Gene Family Evolution Reflects Adaptation to Soil Environmental Stressors in the Genome of the Collembolan Orchesella cincta.</title>
        <authorList>
            <person name="Faddeeva-Vakhrusheva A."/>
            <person name="Derks M.F."/>
            <person name="Anvar S.Y."/>
            <person name="Agamennone V."/>
            <person name="Suring W."/>
            <person name="Smit S."/>
            <person name="van Straalen N.M."/>
            <person name="Roelofs D."/>
        </authorList>
    </citation>
    <scope>NUCLEOTIDE SEQUENCE [LARGE SCALE GENOMIC DNA]</scope>
    <source>
        <tissue evidence="5">Mixed pool</tissue>
    </source>
</reference>
<keyword evidence="2" id="KW-0472">Membrane</keyword>
<dbReference type="InterPro" id="IPR027815">
    <property type="entry name" value="CSC1/OSCA1-like_cyt"/>
</dbReference>
<keyword evidence="6" id="KW-1185">Reference proteome</keyword>
<evidence type="ECO:0000259" key="4">
    <source>
        <dbReference type="Pfam" id="PF14703"/>
    </source>
</evidence>
<protein>
    <submittedName>
        <fullName evidence="5">CSC1-like protein 1</fullName>
    </submittedName>
</protein>
<gene>
    <name evidence="5" type="ORF">Ocin01_07194</name>
</gene>
<dbReference type="InterPro" id="IPR045122">
    <property type="entry name" value="Csc1-like"/>
</dbReference>
<dbReference type="Proteomes" id="UP000094527">
    <property type="component" value="Unassembled WGS sequence"/>
</dbReference>
<dbReference type="GO" id="GO:0005227">
    <property type="term" value="F:calcium-activated cation channel activity"/>
    <property type="evidence" value="ECO:0007669"/>
    <property type="project" value="InterPro"/>
</dbReference>
<dbReference type="EMBL" id="LJIJ01000277">
    <property type="protein sequence ID" value="ODM99488.1"/>
    <property type="molecule type" value="Genomic_DNA"/>
</dbReference>
<organism evidence="5 6">
    <name type="scientific">Orchesella cincta</name>
    <name type="common">Springtail</name>
    <name type="synonym">Podura cincta</name>
    <dbReference type="NCBI Taxonomy" id="48709"/>
    <lineage>
        <taxon>Eukaryota</taxon>
        <taxon>Metazoa</taxon>
        <taxon>Ecdysozoa</taxon>
        <taxon>Arthropoda</taxon>
        <taxon>Hexapoda</taxon>
        <taxon>Collembola</taxon>
        <taxon>Entomobryomorpha</taxon>
        <taxon>Entomobryoidea</taxon>
        <taxon>Orchesellidae</taxon>
        <taxon>Orchesellinae</taxon>
        <taxon>Orchesella</taxon>
    </lineage>
</organism>
<proteinExistence type="predicted"/>
<evidence type="ECO:0000256" key="2">
    <source>
        <dbReference type="SAM" id="Phobius"/>
    </source>
</evidence>
<dbReference type="PANTHER" id="PTHR13018:SF5">
    <property type="entry name" value="RE44586P"/>
    <property type="match status" value="1"/>
</dbReference>
<sequence>MKHEIYPQAEITEISFAYDISKLQSIEFRRLGAASAKLYCEEKMEKTNRRPTIRPYLCGVVGCGCKRCKETDAIEYYGEIERKLKEEIDVERERAIEFPLGIAFVTFTTAECATACVDDHAWSAKVCLHTPRSRHAKELNSRQWIVRLAPLPEDILWANLSLDYKMWYVKCLGINLVLLLLVAVCTTPVWVFSLLSGPQNGTITPNAAAAELPFLAGVIVDTLPTMLICIIGVGLIALVSTSDTFVRYWTKTAGNLSEMLKIFVFLTFMVVVLPSLGVTSLSYIVHRQKLVRWSCIFYKENGVLFVNYVCTSTFVGTAAELLRLPELFVYAIKLGFARSAAELGSVRKSVLWDFQIGANYAWMLLHFAIFTCFSVIYPLVTPFGMAYLVMKHWVDRYNIYFVYAPCKVEKDIHFHIGHQEDPTATIKPDVRALQLVALIAFCVTTALFLGQMCFNACADFSPIHHFRSIKEHAKLDDDDATTSQDDVREIEQTTSNEKPGDTIHTLPQNVEATHNALPDIVVHSDLHISSETDHLPGRVSIGSSGNSGSGGSGEKFVGRYIPPLLRPEFIKLHNIHRARSADDLHVPDENSKEGLSNSEGEDEILKSVEVKLPTHGPPNKH</sequence>
<feature type="region of interest" description="Disordered" evidence="1">
    <location>
        <begin position="582"/>
        <end position="621"/>
    </location>
</feature>
<evidence type="ECO:0000313" key="5">
    <source>
        <dbReference type="EMBL" id="ODM99488.1"/>
    </source>
</evidence>
<dbReference type="AlphaFoldDB" id="A0A1D2N2K3"/>
<keyword evidence="2" id="KW-1133">Transmembrane helix</keyword>
<feature type="region of interest" description="Disordered" evidence="1">
    <location>
        <begin position="533"/>
        <end position="554"/>
    </location>
</feature>
<feature type="domain" description="CSC1/OSCA1-like 7TM region" evidence="3">
    <location>
        <begin position="171"/>
        <end position="405"/>
    </location>
</feature>
<evidence type="ECO:0000256" key="1">
    <source>
        <dbReference type="SAM" id="MobiDB-lite"/>
    </source>
</evidence>
<comment type="caution">
    <text evidence="5">The sequence shown here is derived from an EMBL/GenBank/DDBJ whole genome shotgun (WGS) entry which is preliminary data.</text>
</comment>
<accession>A0A1D2N2K3</accession>
<feature type="transmembrane region" description="Helical" evidence="2">
    <location>
        <begin position="260"/>
        <end position="284"/>
    </location>
</feature>
<name>A0A1D2N2K3_ORCCI</name>
<feature type="transmembrane region" description="Helical" evidence="2">
    <location>
        <begin position="432"/>
        <end position="452"/>
    </location>
</feature>
<dbReference type="PANTHER" id="PTHR13018">
    <property type="entry name" value="PROBABLE MEMBRANE PROTEIN DUF221-RELATED"/>
    <property type="match status" value="1"/>
</dbReference>